<feature type="transmembrane region" description="Helical" evidence="1">
    <location>
        <begin position="76"/>
        <end position="102"/>
    </location>
</feature>
<feature type="transmembrane region" description="Helical" evidence="1">
    <location>
        <begin position="114"/>
        <end position="147"/>
    </location>
</feature>
<dbReference type="EMBL" id="CADCUW010000129">
    <property type="protein sequence ID" value="CAA9397276.1"/>
    <property type="molecule type" value="Genomic_DNA"/>
</dbReference>
<organism evidence="2">
    <name type="scientific">uncultured Rubrobacteraceae bacterium</name>
    <dbReference type="NCBI Taxonomy" id="349277"/>
    <lineage>
        <taxon>Bacteria</taxon>
        <taxon>Bacillati</taxon>
        <taxon>Actinomycetota</taxon>
        <taxon>Rubrobacteria</taxon>
        <taxon>Rubrobacterales</taxon>
        <taxon>Rubrobacteraceae</taxon>
        <taxon>environmental samples</taxon>
    </lineage>
</organism>
<accession>A0A6J4NUM1</accession>
<name>A0A6J4NUM1_9ACTN</name>
<keyword evidence="1" id="KW-0812">Transmembrane</keyword>
<reference evidence="2" key="1">
    <citation type="submission" date="2020-02" db="EMBL/GenBank/DDBJ databases">
        <authorList>
            <person name="Meier V. D."/>
        </authorList>
    </citation>
    <scope>NUCLEOTIDE SEQUENCE</scope>
    <source>
        <strain evidence="2">AVDCRST_MAG01</strain>
    </source>
</reference>
<sequence length="156" mass="16153">MRTLLPTVAVILGLTNTILYNLLGDDDSMGPFDWELQQWPQTVLYALTGIVVGLLVSGAFLRFGRSGLRGGFFGRYGLTVMAVCLGGAILGPLLVFSTIVLGTDVYVPSSPSEFASIALFAATVGGAIGAVEGVVLGFPLAGVLGMFGDHTVARNG</sequence>
<feature type="transmembrane region" description="Helical" evidence="1">
    <location>
        <begin position="43"/>
        <end position="64"/>
    </location>
</feature>
<evidence type="ECO:0000256" key="1">
    <source>
        <dbReference type="SAM" id="Phobius"/>
    </source>
</evidence>
<keyword evidence="1" id="KW-1133">Transmembrane helix</keyword>
<evidence type="ECO:0000313" key="2">
    <source>
        <dbReference type="EMBL" id="CAA9397276.1"/>
    </source>
</evidence>
<proteinExistence type="predicted"/>
<keyword evidence="1" id="KW-0472">Membrane</keyword>
<protein>
    <submittedName>
        <fullName evidence="2">Uncharacterized protein</fullName>
    </submittedName>
</protein>
<gene>
    <name evidence="2" type="ORF">AVDCRST_MAG01-01-824</name>
</gene>
<dbReference type="AlphaFoldDB" id="A0A6J4NUM1"/>